<dbReference type="STRING" id="1121939.L861_01045"/>
<dbReference type="InterPro" id="IPR038484">
    <property type="entry name" value="MucB/RseB_C_sf"/>
</dbReference>
<comment type="subcellular location">
    <subcellularLocation>
        <location evidence="1">Periplasm</location>
    </subcellularLocation>
</comment>
<name>S2KPW0_LITA3</name>
<dbReference type="InterPro" id="IPR005588">
    <property type="entry name" value="MucB_RseB"/>
</dbReference>
<proteinExistence type="inferred from homology"/>
<dbReference type="Proteomes" id="UP000014463">
    <property type="component" value="Unassembled WGS sequence"/>
</dbReference>
<dbReference type="eggNOG" id="COG3026">
    <property type="taxonomic scope" value="Bacteria"/>
</dbReference>
<comment type="similarity">
    <text evidence="2">Belongs to the RseB family.</text>
</comment>
<gene>
    <name evidence="8" type="ORF">L861_01045</name>
</gene>
<comment type="caution">
    <text evidence="8">The sequence shown here is derived from an EMBL/GenBank/DDBJ whole genome shotgun (WGS) entry which is preliminary data.</text>
</comment>
<evidence type="ECO:0000259" key="6">
    <source>
        <dbReference type="Pfam" id="PF03888"/>
    </source>
</evidence>
<dbReference type="PANTHER" id="PTHR38782">
    <property type="match status" value="1"/>
</dbReference>
<dbReference type="PATRIC" id="fig|1121939.11.peg.191"/>
<keyword evidence="3 5" id="KW-0732">Signal</keyword>
<dbReference type="Gene3D" id="2.50.20.10">
    <property type="entry name" value="Lipoprotein localisation LolA/LolB/LppX"/>
    <property type="match status" value="1"/>
</dbReference>
<evidence type="ECO:0000256" key="1">
    <source>
        <dbReference type="ARBA" id="ARBA00004418"/>
    </source>
</evidence>
<keyword evidence="9" id="KW-1185">Reference proteome</keyword>
<dbReference type="RefSeq" id="WP_016414649.1">
    <property type="nucleotide sequence ID" value="NZ_AUAB01000020.1"/>
</dbReference>
<dbReference type="GO" id="GO:0032885">
    <property type="term" value="P:regulation of polysaccharide biosynthetic process"/>
    <property type="evidence" value="ECO:0007669"/>
    <property type="project" value="TreeGrafter"/>
</dbReference>
<evidence type="ECO:0000313" key="8">
    <source>
        <dbReference type="EMBL" id="EPC03915.1"/>
    </source>
</evidence>
<dbReference type="InterPro" id="IPR033434">
    <property type="entry name" value="MucB/RseB_N"/>
</dbReference>
<dbReference type="Pfam" id="PF03888">
    <property type="entry name" value="MucB_RseB"/>
    <property type="match status" value="1"/>
</dbReference>
<dbReference type="PANTHER" id="PTHR38782:SF1">
    <property type="entry name" value="SIGMA-E FACTOR REGULATORY PROTEIN RSEB"/>
    <property type="match status" value="1"/>
</dbReference>
<sequence length="349" mass="38438">MASGFILNRLVSPLVFLMLGGAMMSSVAQAEEESLATAWNGESGFDCRALLDRSTPGGAAEWFERSLWATHCYVFQARAVRISSGGVRTLALSHDIQEGVEREVARFLDGPPVIHERRGRIGRGGWSQDGERVPASPTAIMAHLEEHYRLSLGGEERIAGRDTVRLDIEPLDSMRYGHRLWLDSRSALPLKQMLLDANGRVLETFQMTELERPVLYEGNVALDELREPPSDPWQPGWLPPGYIAQPVTTSSSIHDANVGHRLFSDGLSSLSLFVEPLDDNSPLLAPGMHRLGVSYAAVRHMELGGKPMQVVVMGEVPPDVLLRVVEQVEWRPKGEESQAATTDVMEASP</sequence>
<evidence type="ECO:0000256" key="2">
    <source>
        <dbReference type="ARBA" id="ARBA00008150"/>
    </source>
</evidence>
<evidence type="ECO:0000256" key="4">
    <source>
        <dbReference type="ARBA" id="ARBA00022764"/>
    </source>
</evidence>
<dbReference type="AlphaFoldDB" id="S2KPW0"/>
<dbReference type="GO" id="GO:0045152">
    <property type="term" value="F:antisigma factor binding"/>
    <property type="evidence" value="ECO:0007669"/>
    <property type="project" value="TreeGrafter"/>
</dbReference>
<feature type="signal peptide" evidence="5">
    <location>
        <begin position="1"/>
        <end position="30"/>
    </location>
</feature>
<organism evidence="8 9">
    <name type="scientific">Litchfieldella anticariensis (strain DSM 16096 / CECT 5854 / CIP 108499 / LMG 22089 / FP35)</name>
    <name type="common">Halomonas anticariensis</name>
    <dbReference type="NCBI Taxonomy" id="1121939"/>
    <lineage>
        <taxon>Bacteria</taxon>
        <taxon>Pseudomonadati</taxon>
        <taxon>Pseudomonadota</taxon>
        <taxon>Gammaproteobacteria</taxon>
        <taxon>Oceanospirillales</taxon>
        <taxon>Halomonadaceae</taxon>
        <taxon>Litchfieldella</taxon>
    </lineage>
</organism>
<accession>S2KPW0</accession>
<dbReference type="GO" id="GO:0030288">
    <property type="term" value="C:outer membrane-bounded periplasmic space"/>
    <property type="evidence" value="ECO:0007669"/>
    <property type="project" value="TreeGrafter"/>
</dbReference>
<dbReference type="InterPro" id="IPR033436">
    <property type="entry name" value="MucB/RseB_C"/>
</dbReference>
<protein>
    <recommendedName>
        <fullName evidence="10">Sigma factor AlgU regulatory protein MucB</fullName>
    </recommendedName>
</protein>
<dbReference type="CDD" id="cd16327">
    <property type="entry name" value="RseB"/>
    <property type="match status" value="1"/>
</dbReference>
<evidence type="ECO:0000313" key="9">
    <source>
        <dbReference type="Proteomes" id="UP000014463"/>
    </source>
</evidence>
<evidence type="ECO:0008006" key="10">
    <source>
        <dbReference type="Google" id="ProtNLM"/>
    </source>
</evidence>
<reference evidence="8 9" key="1">
    <citation type="journal article" date="2013" name="Genome Announc.">
        <title>Draft genome sequence of the moderately halophilic gammaproteobacterium Halomonas anticariensis FP35.</title>
        <authorList>
            <person name="Tahrioui A."/>
            <person name="Quesada E."/>
            <person name="Llamas I."/>
        </authorList>
    </citation>
    <scope>NUCLEOTIDE SEQUENCE [LARGE SCALE GENOMIC DNA]</scope>
    <source>
        <strain evidence="9">DSM 16096 / CECT 5854 / LMG 22089 / FP35</strain>
    </source>
</reference>
<evidence type="ECO:0000256" key="5">
    <source>
        <dbReference type="SAM" id="SignalP"/>
    </source>
</evidence>
<evidence type="ECO:0000259" key="7">
    <source>
        <dbReference type="Pfam" id="PF17188"/>
    </source>
</evidence>
<feature type="domain" description="MucB/RseB N-terminal" evidence="6">
    <location>
        <begin position="59"/>
        <end position="211"/>
    </location>
</feature>
<dbReference type="EMBL" id="ASTJ01000011">
    <property type="protein sequence ID" value="EPC03915.1"/>
    <property type="molecule type" value="Genomic_DNA"/>
</dbReference>
<dbReference type="Gene3D" id="3.30.200.100">
    <property type="entry name" value="MucB/RseB, C-terminal domain"/>
    <property type="match status" value="1"/>
</dbReference>
<keyword evidence="4" id="KW-0574">Periplasm</keyword>
<evidence type="ECO:0000256" key="3">
    <source>
        <dbReference type="ARBA" id="ARBA00022729"/>
    </source>
</evidence>
<feature type="domain" description="MucB/RseB C-terminal" evidence="7">
    <location>
        <begin position="230"/>
        <end position="329"/>
    </location>
</feature>
<dbReference type="Pfam" id="PF17188">
    <property type="entry name" value="MucB_RseB_C"/>
    <property type="match status" value="1"/>
</dbReference>
<feature type="chain" id="PRO_5004498369" description="Sigma factor AlgU regulatory protein MucB" evidence="5">
    <location>
        <begin position="31"/>
        <end position="349"/>
    </location>
</feature>